<dbReference type="PROSITE" id="PS51352">
    <property type="entry name" value="THIOREDOXIN_2"/>
    <property type="match status" value="1"/>
</dbReference>
<accession>A0A366IFM4</accession>
<dbReference type="InterPro" id="IPR029759">
    <property type="entry name" value="GPX_AS"/>
</dbReference>
<evidence type="ECO:0000256" key="5">
    <source>
        <dbReference type="RuleBase" id="RU000499"/>
    </source>
</evidence>
<dbReference type="AlphaFoldDB" id="A0A366IFM4"/>
<dbReference type="OrthoDB" id="9809733at2"/>
<feature type="domain" description="Thioredoxin" evidence="6">
    <location>
        <begin position="1"/>
        <end position="180"/>
    </location>
</feature>
<evidence type="ECO:0000259" key="6">
    <source>
        <dbReference type="PROSITE" id="PS51352"/>
    </source>
</evidence>
<dbReference type="PROSITE" id="PS00763">
    <property type="entry name" value="GLUTATHIONE_PEROXID_2"/>
    <property type="match status" value="1"/>
</dbReference>
<dbReference type="Pfam" id="PF00255">
    <property type="entry name" value="GSHPx"/>
    <property type="match status" value="1"/>
</dbReference>
<dbReference type="InterPro" id="IPR036249">
    <property type="entry name" value="Thioredoxin-like_sf"/>
</dbReference>
<dbReference type="SUPFAM" id="SSF52833">
    <property type="entry name" value="Thioredoxin-like"/>
    <property type="match status" value="1"/>
</dbReference>
<dbReference type="PANTHER" id="PTHR11592">
    <property type="entry name" value="GLUTATHIONE PEROXIDASE"/>
    <property type="match status" value="1"/>
</dbReference>
<sequence>MNIHDFKAKAITGEEISLGEYKGKVILIVNTASKCGFTPQFSGLEKLYEKYRDHFVVLGFPSNQFFDQDPASNDEIQNFCQLNFGVTFPLFEKTDVRGENAHPLFKFLISQKPFKGFDLNDDIEKKFYDLTKENYPEFLEDGSIKWNFTKFLVSKEGEVVARFEPWITPEELEGDIEKLI</sequence>
<dbReference type="InterPro" id="IPR029760">
    <property type="entry name" value="GPX_CS"/>
</dbReference>
<dbReference type="PANTHER" id="PTHR11592:SF78">
    <property type="entry name" value="GLUTATHIONE PEROXIDASE"/>
    <property type="match status" value="1"/>
</dbReference>
<dbReference type="InterPro" id="IPR013766">
    <property type="entry name" value="Thioredoxin_domain"/>
</dbReference>
<evidence type="ECO:0000313" key="7">
    <source>
        <dbReference type="EMBL" id="RBP69101.1"/>
    </source>
</evidence>
<dbReference type="GO" id="GO:0034599">
    <property type="term" value="P:cellular response to oxidative stress"/>
    <property type="evidence" value="ECO:0007669"/>
    <property type="project" value="TreeGrafter"/>
</dbReference>
<proteinExistence type="inferred from homology"/>
<dbReference type="PROSITE" id="PS00460">
    <property type="entry name" value="GLUTATHIONE_PEROXID_1"/>
    <property type="match status" value="1"/>
</dbReference>
<dbReference type="CDD" id="cd00340">
    <property type="entry name" value="GSH_Peroxidase"/>
    <property type="match status" value="1"/>
</dbReference>
<comment type="similarity">
    <text evidence="1 5">Belongs to the glutathione peroxidase family.</text>
</comment>
<dbReference type="EMBL" id="QNRX01000002">
    <property type="protein sequence ID" value="RBP69101.1"/>
    <property type="molecule type" value="Genomic_DNA"/>
</dbReference>
<organism evidence="7 8">
    <name type="scientific">Alkalibaculum bacchi</name>
    <dbReference type="NCBI Taxonomy" id="645887"/>
    <lineage>
        <taxon>Bacteria</taxon>
        <taxon>Bacillati</taxon>
        <taxon>Bacillota</taxon>
        <taxon>Clostridia</taxon>
        <taxon>Eubacteriales</taxon>
        <taxon>Eubacteriaceae</taxon>
        <taxon>Alkalibaculum</taxon>
    </lineage>
</organism>
<dbReference type="PRINTS" id="PR01011">
    <property type="entry name" value="GLUTPROXDASE"/>
</dbReference>
<dbReference type="GO" id="GO:0004601">
    <property type="term" value="F:peroxidase activity"/>
    <property type="evidence" value="ECO:0007669"/>
    <property type="project" value="UniProtKB-KW"/>
</dbReference>
<dbReference type="Gene3D" id="3.40.30.10">
    <property type="entry name" value="Glutaredoxin"/>
    <property type="match status" value="1"/>
</dbReference>
<dbReference type="RefSeq" id="WP_113919664.1">
    <property type="nucleotide sequence ID" value="NZ_QNRX01000002.1"/>
</dbReference>
<evidence type="ECO:0000256" key="3">
    <source>
        <dbReference type="ARBA" id="ARBA00023002"/>
    </source>
</evidence>
<feature type="active site" evidence="4">
    <location>
        <position position="35"/>
    </location>
</feature>
<reference evidence="7 8" key="1">
    <citation type="submission" date="2018-06" db="EMBL/GenBank/DDBJ databases">
        <title>Genomic Encyclopedia of Type Strains, Phase IV (KMG-IV): sequencing the most valuable type-strain genomes for metagenomic binning, comparative biology and taxonomic classification.</title>
        <authorList>
            <person name="Goeker M."/>
        </authorList>
    </citation>
    <scope>NUCLEOTIDE SEQUENCE [LARGE SCALE GENOMIC DNA]</scope>
    <source>
        <strain evidence="7 8">DSM 22112</strain>
    </source>
</reference>
<dbReference type="FunFam" id="3.40.30.10:FF:000010">
    <property type="entry name" value="Glutathione peroxidase"/>
    <property type="match status" value="1"/>
</dbReference>
<evidence type="ECO:0000256" key="4">
    <source>
        <dbReference type="PIRSR" id="PIRSR000303-1"/>
    </source>
</evidence>
<evidence type="ECO:0000313" key="8">
    <source>
        <dbReference type="Proteomes" id="UP000253490"/>
    </source>
</evidence>
<dbReference type="Proteomes" id="UP000253490">
    <property type="component" value="Unassembled WGS sequence"/>
</dbReference>
<dbReference type="InterPro" id="IPR000889">
    <property type="entry name" value="Glutathione_peroxidase"/>
</dbReference>
<keyword evidence="8" id="KW-1185">Reference proteome</keyword>
<name>A0A366IFM4_9FIRM</name>
<dbReference type="PIRSF" id="PIRSF000303">
    <property type="entry name" value="Glutathion_perox"/>
    <property type="match status" value="1"/>
</dbReference>
<protein>
    <recommendedName>
        <fullName evidence="5">Glutathione peroxidase</fullName>
    </recommendedName>
</protein>
<comment type="caution">
    <text evidence="7">The sequence shown here is derived from an EMBL/GenBank/DDBJ whole genome shotgun (WGS) entry which is preliminary data.</text>
</comment>
<evidence type="ECO:0000256" key="2">
    <source>
        <dbReference type="ARBA" id="ARBA00022559"/>
    </source>
</evidence>
<gene>
    <name evidence="7" type="ORF">DES36_102245</name>
</gene>
<evidence type="ECO:0000256" key="1">
    <source>
        <dbReference type="ARBA" id="ARBA00006926"/>
    </source>
</evidence>
<keyword evidence="3 5" id="KW-0560">Oxidoreductase</keyword>
<dbReference type="PROSITE" id="PS51355">
    <property type="entry name" value="GLUTATHIONE_PEROXID_3"/>
    <property type="match status" value="1"/>
</dbReference>
<keyword evidence="2 5" id="KW-0575">Peroxidase</keyword>